<evidence type="ECO:0000256" key="3">
    <source>
        <dbReference type="ARBA" id="ARBA00023163"/>
    </source>
</evidence>
<dbReference type="Pfam" id="PF03472">
    <property type="entry name" value="Autoind_bind"/>
    <property type="match status" value="1"/>
</dbReference>
<reference evidence="5 6" key="1">
    <citation type="submission" date="2017-06" db="EMBL/GenBank/DDBJ databases">
        <title>Draft Genome Sequence of Bacillus sp Strain 36R Isolated from saline sediment at Atanasia, Sonora, Mexico.</title>
        <authorList>
            <person name="Sanchez Diaz R."/>
            <person name="Quiroz Macias M.E."/>
            <person name="Ibarra Gamez J.C."/>
            <person name="Enciso Ibarra J."/>
            <person name="Gomez Gil B."/>
            <person name="Galaviz Silva L."/>
        </authorList>
    </citation>
    <scope>NUCLEOTIDE SEQUENCE [LARGE SCALE GENOMIC DNA]</scope>
    <source>
        <strain evidence="5 6">36R_ATNSAL</strain>
    </source>
</reference>
<comment type="caution">
    <text evidence="5">The sequence shown here is derived from an EMBL/GenBank/DDBJ whole genome shotgun (WGS) entry which is preliminary data.</text>
</comment>
<feature type="domain" description="Transcription factor LuxR-like autoinducer-binding" evidence="4">
    <location>
        <begin position="20"/>
        <end position="117"/>
    </location>
</feature>
<feature type="non-terminal residue" evidence="5">
    <location>
        <position position="117"/>
    </location>
</feature>
<protein>
    <submittedName>
        <fullName evidence="5">Transcriptional regulator</fullName>
    </submittedName>
</protein>
<keyword evidence="3" id="KW-0804">Transcription</keyword>
<evidence type="ECO:0000259" key="4">
    <source>
        <dbReference type="Pfam" id="PF03472"/>
    </source>
</evidence>
<accession>A0A2A5IH26</accession>
<dbReference type="AlphaFoldDB" id="A0A2A5IH26"/>
<proteinExistence type="predicted"/>
<evidence type="ECO:0000313" key="5">
    <source>
        <dbReference type="EMBL" id="PCK16267.1"/>
    </source>
</evidence>
<keyword evidence="1" id="KW-0805">Transcription regulation</keyword>
<dbReference type="EMBL" id="NKHG01000195">
    <property type="protein sequence ID" value="PCK16267.1"/>
    <property type="molecule type" value="Genomic_DNA"/>
</dbReference>
<gene>
    <name evidence="5" type="ORF">CEY02_20315</name>
</gene>
<dbReference type="GO" id="GO:0003677">
    <property type="term" value="F:DNA binding"/>
    <property type="evidence" value="ECO:0007669"/>
    <property type="project" value="UniProtKB-KW"/>
</dbReference>
<sequence length="117" mass="13809">MFNDAIWEHIDRFTKAKKTSDIQQQLERFSHQMGFDYFRLLIIFPISMQKSHVALFNNCPTSWFDAYSERHYLTQDPVVFLGLKQTQPIFWNKLDCDSPWLPSASREVMNLAADFGV</sequence>
<evidence type="ECO:0000256" key="1">
    <source>
        <dbReference type="ARBA" id="ARBA00023015"/>
    </source>
</evidence>
<dbReference type="InterPro" id="IPR005143">
    <property type="entry name" value="TF_LuxR_autoind-bd_dom"/>
</dbReference>
<evidence type="ECO:0000256" key="2">
    <source>
        <dbReference type="ARBA" id="ARBA00023125"/>
    </source>
</evidence>
<name>A0A2A5IH26_BACPU</name>
<keyword evidence="2" id="KW-0238">DNA-binding</keyword>
<dbReference type="InterPro" id="IPR036693">
    <property type="entry name" value="TF_LuxR_autoind-bd_dom_sf"/>
</dbReference>
<evidence type="ECO:0000313" key="6">
    <source>
        <dbReference type="Proteomes" id="UP000228754"/>
    </source>
</evidence>
<dbReference type="Proteomes" id="UP000228754">
    <property type="component" value="Unassembled WGS sequence"/>
</dbReference>
<dbReference type="Gene3D" id="3.30.450.80">
    <property type="entry name" value="Transcription factor LuxR-like, autoinducer-binding domain"/>
    <property type="match status" value="1"/>
</dbReference>
<organism evidence="5 6">
    <name type="scientific">Bacillus pumilus</name>
    <name type="common">Bacillus mesentericus</name>
    <dbReference type="NCBI Taxonomy" id="1408"/>
    <lineage>
        <taxon>Bacteria</taxon>
        <taxon>Bacillati</taxon>
        <taxon>Bacillota</taxon>
        <taxon>Bacilli</taxon>
        <taxon>Bacillales</taxon>
        <taxon>Bacillaceae</taxon>
        <taxon>Bacillus</taxon>
    </lineage>
</organism>
<dbReference type="SUPFAM" id="SSF75516">
    <property type="entry name" value="Pheromone-binding domain of LuxR-like quorum-sensing transcription factors"/>
    <property type="match status" value="1"/>
</dbReference>